<protein>
    <submittedName>
        <fullName evidence="2">Uncharacterized protein</fullName>
    </submittedName>
</protein>
<keyword evidence="1" id="KW-1133">Transmembrane helix</keyword>
<reference evidence="2 3" key="1">
    <citation type="submission" date="2019-02" db="EMBL/GenBank/DDBJ databases">
        <title>Genomic Encyclopedia of Type Strains, Phase IV (KMG-IV): sequencing the most valuable type-strain genomes for metagenomic binning, comparative biology and taxonomic classification.</title>
        <authorList>
            <person name="Goeker M."/>
        </authorList>
    </citation>
    <scope>NUCLEOTIDE SEQUENCE [LARGE SCALE GENOMIC DNA]</scope>
    <source>
        <strain evidence="2 3">DSM 18116</strain>
    </source>
</reference>
<dbReference type="RefSeq" id="WP_127124657.1">
    <property type="nucleotide sequence ID" value="NZ_CP042431.1"/>
</dbReference>
<feature type="transmembrane region" description="Helical" evidence="1">
    <location>
        <begin position="40"/>
        <end position="59"/>
    </location>
</feature>
<evidence type="ECO:0000313" key="3">
    <source>
        <dbReference type="Proteomes" id="UP000293874"/>
    </source>
</evidence>
<comment type="caution">
    <text evidence="2">The sequence shown here is derived from an EMBL/GenBank/DDBJ whole genome shotgun (WGS) entry which is preliminary data.</text>
</comment>
<dbReference type="OrthoDB" id="669730at2"/>
<keyword evidence="1" id="KW-0472">Membrane</keyword>
<organism evidence="2 3">
    <name type="scientific">Pseudobacter ginsenosidimutans</name>
    <dbReference type="NCBI Taxonomy" id="661488"/>
    <lineage>
        <taxon>Bacteria</taxon>
        <taxon>Pseudomonadati</taxon>
        <taxon>Bacteroidota</taxon>
        <taxon>Chitinophagia</taxon>
        <taxon>Chitinophagales</taxon>
        <taxon>Chitinophagaceae</taxon>
        <taxon>Pseudobacter</taxon>
    </lineage>
</organism>
<gene>
    <name evidence="2" type="ORF">EV199_0712</name>
</gene>
<feature type="transmembrane region" description="Helical" evidence="1">
    <location>
        <begin position="9"/>
        <end position="28"/>
    </location>
</feature>
<proteinExistence type="predicted"/>
<feature type="transmembrane region" description="Helical" evidence="1">
    <location>
        <begin position="105"/>
        <end position="125"/>
    </location>
</feature>
<dbReference type="EMBL" id="SGXA01000001">
    <property type="protein sequence ID" value="RZS74861.1"/>
    <property type="molecule type" value="Genomic_DNA"/>
</dbReference>
<feature type="transmembrane region" description="Helical" evidence="1">
    <location>
        <begin position="71"/>
        <end position="93"/>
    </location>
</feature>
<evidence type="ECO:0000256" key="1">
    <source>
        <dbReference type="SAM" id="Phobius"/>
    </source>
</evidence>
<name>A0A4Q7MZX5_9BACT</name>
<evidence type="ECO:0000313" key="2">
    <source>
        <dbReference type="EMBL" id="RZS74861.1"/>
    </source>
</evidence>
<dbReference type="AlphaFoldDB" id="A0A4Q7MZX5"/>
<keyword evidence="1" id="KW-0812">Transmembrane</keyword>
<dbReference type="Proteomes" id="UP000293874">
    <property type="component" value="Unassembled WGS sequence"/>
</dbReference>
<sequence>MQPQSAARAFLPLTIIFVITSTLLLVLRSLWESWGINPDVMMVGNIILFLATAGSFSLYNKAIRNNNVQVFLRMVYGGMFLKMMICLIAAFIYIVSVKKGVSKGAIFGCMFLYFVYTFVEVSILMKLSKQQKKNV</sequence>
<keyword evidence="3" id="KW-1185">Reference proteome</keyword>
<accession>A0A4Q7MZX5</accession>